<dbReference type="Gene3D" id="1.10.630.10">
    <property type="entry name" value="Cytochrome P450"/>
    <property type="match status" value="1"/>
</dbReference>
<evidence type="ECO:0000256" key="5">
    <source>
        <dbReference type="ARBA" id="ARBA00023002"/>
    </source>
</evidence>
<keyword evidence="6" id="KW-0408">Iron</keyword>
<evidence type="ECO:0000256" key="6">
    <source>
        <dbReference type="ARBA" id="ARBA00023004"/>
    </source>
</evidence>
<dbReference type="AlphaFoldDB" id="A0A8T0L1K3"/>
<dbReference type="EMBL" id="JABFOF010000002">
    <property type="protein sequence ID" value="KAG2405649.1"/>
    <property type="molecule type" value="Genomic_DNA"/>
</dbReference>
<accession>A0A8T0L1K3</accession>
<organism evidence="8 9">
    <name type="scientific">Phaseolus angularis</name>
    <name type="common">Azuki bean</name>
    <name type="synonym">Vigna angularis</name>
    <dbReference type="NCBI Taxonomy" id="3914"/>
    <lineage>
        <taxon>Eukaryota</taxon>
        <taxon>Viridiplantae</taxon>
        <taxon>Streptophyta</taxon>
        <taxon>Embryophyta</taxon>
        <taxon>Tracheophyta</taxon>
        <taxon>Spermatophyta</taxon>
        <taxon>Magnoliopsida</taxon>
        <taxon>eudicotyledons</taxon>
        <taxon>Gunneridae</taxon>
        <taxon>Pentapetalae</taxon>
        <taxon>rosids</taxon>
        <taxon>fabids</taxon>
        <taxon>Fabales</taxon>
        <taxon>Fabaceae</taxon>
        <taxon>Papilionoideae</taxon>
        <taxon>50 kb inversion clade</taxon>
        <taxon>NPAAA clade</taxon>
        <taxon>indigoferoid/millettioid clade</taxon>
        <taxon>Phaseoleae</taxon>
        <taxon>Vigna</taxon>
    </lineage>
</organism>
<keyword evidence="5" id="KW-0560">Oxidoreductase</keyword>
<dbReference type="InterPro" id="IPR036396">
    <property type="entry name" value="Cyt_P450_sf"/>
</dbReference>
<keyword evidence="7" id="KW-0503">Monooxygenase</keyword>
<comment type="caution">
    <text evidence="8">The sequence shown here is derived from an EMBL/GenBank/DDBJ whole genome shotgun (WGS) entry which is preliminary data.</text>
</comment>
<keyword evidence="4" id="KW-0479">Metal-binding</keyword>
<gene>
    <name evidence="8" type="ORF">HKW66_Vig0049040</name>
</gene>
<keyword evidence="3" id="KW-0349">Heme</keyword>
<sequence>MNTEEGGFYSVAEAWCAFRFRHVECCETLDQDVNLLKRFSFDNICKLAFNVDPACLGGDCTAGTDFMSTFEDVIRLISERFLSLTCFTCKTKKLFNFRSERRLRESITTVHKFVDSIIRSKLEAKEYTDDDEDLLSRLFDVEDEGRVPNEGLISWVEPFLNENAQSPAA</sequence>
<proteinExistence type="inferred from homology"/>
<evidence type="ECO:0000313" key="8">
    <source>
        <dbReference type="EMBL" id="KAG2405649.1"/>
    </source>
</evidence>
<comment type="cofactor">
    <cofactor evidence="1">
        <name>heme</name>
        <dbReference type="ChEBI" id="CHEBI:30413"/>
    </cofactor>
</comment>
<evidence type="ECO:0000256" key="1">
    <source>
        <dbReference type="ARBA" id="ARBA00001971"/>
    </source>
</evidence>
<dbReference type="GO" id="GO:0016705">
    <property type="term" value="F:oxidoreductase activity, acting on paired donors, with incorporation or reduction of molecular oxygen"/>
    <property type="evidence" value="ECO:0007669"/>
    <property type="project" value="InterPro"/>
</dbReference>
<evidence type="ECO:0000256" key="4">
    <source>
        <dbReference type="ARBA" id="ARBA00022723"/>
    </source>
</evidence>
<dbReference type="GO" id="GO:0004497">
    <property type="term" value="F:monooxygenase activity"/>
    <property type="evidence" value="ECO:0007669"/>
    <property type="project" value="UniProtKB-KW"/>
</dbReference>
<evidence type="ECO:0000313" key="9">
    <source>
        <dbReference type="Proteomes" id="UP000743370"/>
    </source>
</evidence>
<dbReference type="SUPFAM" id="SSF48264">
    <property type="entry name" value="Cytochrome P450"/>
    <property type="match status" value="1"/>
</dbReference>
<evidence type="ECO:0000256" key="7">
    <source>
        <dbReference type="ARBA" id="ARBA00023033"/>
    </source>
</evidence>
<name>A0A8T0L1K3_PHAAN</name>
<evidence type="ECO:0000256" key="3">
    <source>
        <dbReference type="ARBA" id="ARBA00022617"/>
    </source>
</evidence>
<dbReference type="GO" id="GO:0005506">
    <property type="term" value="F:iron ion binding"/>
    <property type="evidence" value="ECO:0007669"/>
    <property type="project" value="InterPro"/>
</dbReference>
<dbReference type="Proteomes" id="UP000743370">
    <property type="component" value="Unassembled WGS sequence"/>
</dbReference>
<dbReference type="GO" id="GO:0020037">
    <property type="term" value="F:heme binding"/>
    <property type="evidence" value="ECO:0007669"/>
    <property type="project" value="InterPro"/>
</dbReference>
<dbReference type="PANTHER" id="PTHR24296">
    <property type="entry name" value="CYTOCHROME P450"/>
    <property type="match status" value="1"/>
</dbReference>
<reference evidence="8 9" key="1">
    <citation type="submission" date="2020-05" db="EMBL/GenBank/DDBJ databases">
        <title>Vigna angularis (adzuki bean) Var. LongXiaoDou No. 4 denovo assembly.</title>
        <authorList>
            <person name="Xiang H."/>
        </authorList>
    </citation>
    <scope>NUCLEOTIDE SEQUENCE [LARGE SCALE GENOMIC DNA]</scope>
    <source>
        <tissue evidence="8">Leaf</tissue>
    </source>
</reference>
<evidence type="ECO:0000256" key="2">
    <source>
        <dbReference type="ARBA" id="ARBA00010617"/>
    </source>
</evidence>
<protein>
    <submittedName>
        <fullName evidence="8">Cytochrome P450</fullName>
    </submittedName>
</protein>
<comment type="similarity">
    <text evidence="2">Belongs to the cytochrome P450 family.</text>
</comment>